<comment type="caution">
    <text evidence="3">The sequence shown here is derived from an EMBL/GenBank/DDBJ whole genome shotgun (WGS) entry which is preliminary data.</text>
</comment>
<dbReference type="Proteomes" id="UP001331761">
    <property type="component" value="Unassembled WGS sequence"/>
</dbReference>
<sequence length="264" mass="28351">MSHRSDRPPIEKMKTLILFGLCFCRTAAEGNGFEMAMEMSPPDSTSDNQSQDIQAASCSACPSGVLDSSAIPVESPSASESPPVVGERPTNGFWPNPEAVRMFLGRQGDQLIQDRLLTASPARSILVHHAIYPQYRPVNGIVTNLDPSEGLWDVHPNPAEFVDPNSVIIQTLPKPDIPLNVVVHLISEGMGEGSGGGGGADETATALLTPGDERPSFVLGAPEDVIREAMQTDENLTLVQEEAGSAQNEMHHILQDDQKEHVVV</sequence>
<evidence type="ECO:0000256" key="1">
    <source>
        <dbReference type="SAM" id="MobiDB-lite"/>
    </source>
</evidence>
<keyword evidence="4" id="KW-1185">Reference proteome</keyword>
<feature type="compositionally biased region" description="Polar residues" evidence="1">
    <location>
        <begin position="42"/>
        <end position="56"/>
    </location>
</feature>
<reference evidence="3 4" key="1">
    <citation type="submission" date="2019-10" db="EMBL/GenBank/DDBJ databases">
        <title>Assembly and Annotation for the nematode Trichostrongylus colubriformis.</title>
        <authorList>
            <person name="Martin J."/>
        </authorList>
    </citation>
    <scope>NUCLEOTIDE SEQUENCE [LARGE SCALE GENOMIC DNA]</scope>
    <source>
        <strain evidence="3">G859</strain>
        <tissue evidence="3">Whole worm</tissue>
    </source>
</reference>
<feature type="compositionally biased region" description="Low complexity" evidence="1">
    <location>
        <begin position="69"/>
        <end position="85"/>
    </location>
</feature>
<gene>
    <name evidence="3" type="ORF">GCK32_006875</name>
</gene>
<evidence type="ECO:0000313" key="3">
    <source>
        <dbReference type="EMBL" id="KAK5981251.1"/>
    </source>
</evidence>
<dbReference type="EMBL" id="WIXE01006487">
    <property type="protein sequence ID" value="KAK5981251.1"/>
    <property type="molecule type" value="Genomic_DNA"/>
</dbReference>
<protein>
    <submittedName>
        <fullName evidence="3">Uncharacterized protein</fullName>
    </submittedName>
</protein>
<feature type="region of interest" description="Disordered" evidence="1">
    <location>
        <begin position="35"/>
        <end position="56"/>
    </location>
</feature>
<feature type="chain" id="PRO_5043020552" evidence="2">
    <location>
        <begin position="31"/>
        <end position="264"/>
    </location>
</feature>
<feature type="compositionally biased region" description="Gly residues" evidence="1">
    <location>
        <begin position="191"/>
        <end position="200"/>
    </location>
</feature>
<accession>A0AAN8FLA0</accession>
<feature type="signal peptide" evidence="2">
    <location>
        <begin position="1"/>
        <end position="30"/>
    </location>
</feature>
<keyword evidence="2" id="KW-0732">Signal</keyword>
<organism evidence="3 4">
    <name type="scientific">Trichostrongylus colubriformis</name>
    <name type="common">Black scour worm</name>
    <dbReference type="NCBI Taxonomy" id="6319"/>
    <lineage>
        <taxon>Eukaryota</taxon>
        <taxon>Metazoa</taxon>
        <taxon>Ecdysozoa</taxon>
        <taxon>Nematoda</taxon>
        <taxon>Chromadorea</taxon>
        <taxon>Rhabditida</taxon>
        <taxon>Rhabditina</taxon>
        <taxon>Rhabditomorpha</taxon>
        <taxon>Strongyloidea</taxon>
        <taxon>Trichostrongylidae</taxon>
        <taxon>Trichostrongylus</taxon>
    </lineage>
</organism>
<evidence type="ECO:0000313" key="4">
    <source>
        <dbReference type="Proteomes" id="UP001331761"/>
    </source>
</evidence>
<name>A0AAN8FLA0_TRICO</name>
<feature type="region of interest" description="Disordered" evidence="1">
    <location>
        <begin position="69"/>
        <end position="92"/>
    </location>
</feature>
<proteinExistence type="predicted"/>
<feature type="region of interest" description="Disordered" evidence="1">
    <location>
        <begin position="191"/>
        <end position="214"/>
    </location>
</feature>
<dbReference type="AlphaFoldDB" id="A0AAN8FLA0"/>
<evidence type="ECO:0000256" key="2">
    <source>
        <dbReference type="SAM" id="SignalP"/>
    </source>
</evidence>